<dbReference type="PANTHER" id="PTHR32063:SF0">
    <property type="entry name" value="SWARMING MOTILITY PROTEIN SWRC"/>
    <property type="match status" value="1"/>
</dbReference>
<evidence type="ECO:0000313" key="2">
    <source>
        <dbReference type="EMBL" id="TCO07056.1"/>
    </source>
</evidence>
<accession>A0A4R2GGF9</accession>
<feature type="transmembrane region" description="Helical" evidence="1">
    <location>
        <begin position="445"/>
        <end position="465"/>
    </location>
</feature>
<sequence>MKKTESANHIKSSLSVLSIKRPIATLALTSVVIVLGLLFLNRLPVSLLPDADYPHIRVVVNYPGVTPEVIEEQVTRVLERNLAATENLAEIHGRASEGRSYIEMYFEVGTNIDLALQDAARQLERARAELPMGIDPPRLMKMDPSQQPVFELAFSATVMSPIELRDWIDQRLVPQLLVVPGTGAIEVAGGKEREIDVVVNPERMRSYGLTLEMISQTLAQRNVDIASGNITGSEYDVLARTESRYQNATQVANTIIKLPGSSQYIRLSDVAEVSDSHREQRLFARFKGLEAVQVTIMKQPEANTVQVIEELENRLQELHSSGFIPPGVEFESIRDQSFFIRASIRSVATAAVAGGLLAMLVILLFLGSFRKSIIIGLTLPVVIFAAFLMMYAGNLTLNVMSLGGLALGVGLLIDNGLVILENIFRHQEQLKKDAIESASEGSNEVFSAVIAGTMTNLAAVLPFLFVTGMAAMIFQELILTISFAIIASLLVALTLVPTLAVLFSKLKTSDKKSSFTFFQSGMEKLSGRYRSIIPKAIAYRYPILGLSLLLLIGSVFALQNRGTDFFPPVDDGRITMRFVLPLGTSPEPTYEAGILIEEAISEMPHVETWYFTSGGYFRGGQLSIRGGMIDMVVQLTPSSQRRGYTAERWVSAFSKEIDNLGLPLIQKRIRGPRIEGLQTSLADDDITIGITGEELNELESTARRILSRVQNIEGVGSVQIGREERIPQLIIRLDDERASDLGISVGEAGQALRTAIDGFVPTKYVTGGFEYNIRVRMPREVTGSVRNLANVPMIAADGRYFNLGSIAGFETVMSPAHIERLNQVRIVRVNITVNQDIATVGEVNNRIREAMAGFDIPDGYGIVYGGAAESIAETNQSLRLAIILAIFFVLVVMAVQYEKLTSPLVIIATLPFAFIGVALILWLTNTALSAPVLLGVIFLVGIVINNGILLVEFADNFRSDAQKTAKEAVTEAGSTRLRPIIMTTLTTVLGMLPLGLAIGEGSELLQPLALAIIGGLTFGTLMTLLLLPGIYVIVDDFKIYLKRIFTSQR</sequence>
<gene>
    <name evidence="2" type="ORF">EV194_11055</name>
</gene>
<evidence type="ECO:0000313" key="3">
    <source>
        <dbReference type="Proteomes" id="UP000295221"/>
    </source>
</evidence>
<reference evidence="2 3" key="1">
    <citation type="submission" date="2019-03" db="EMBL/GenBank/DDBJ databases">
        <title>Genomic Encyclopedia of Type Strains, Phase IV (KMG-IV): sequencing the most valuable type-strain genomes for metagenomic binning, comparative biology and taxonomic classification.</title>
        <authorList>
            <person name="Goeker M."/>
        </authorList>
    </citation>
    <scope>NUCLEOTIDE SEQUENCE [LARGE SCALE GENOMIC DNA]</scope>
    <source>
        <strain evidence="2 3">DSM 24179</strain>
    </source>
</reference>
<dbReference type="Gene3D" id="3.30.70.1430">
    <property type="entry name" value="Multidrug efflux transporter AcrB pore domain"/>
    <property type="match status" value="2"/>
</dbReference>
<feature type="transmembrane region" description="Helical" evidence="1">
    <location>
        <begin position="904"/>
        <end position="924"/>
    </location>
</feature>
<dbReference type="Pfam" id="PF00873">
    <property type="entry name" value="ACR_tran"/>
    <property type="match status" value="1"/>
</dbReference>
<feature type="transmembrane region" description="Helical" evidence="1">
    <location>
        <begin position="930"/>
        <end position="951"/>
    </location>
</feature>
<dbReference type="Gene3D" id="3.30.2090.10">
    <property type="entry name" value="Multidrug efflux transporter AcrB TolC docking domain, DN and DC subdomains"/>
    <property type="match status" value="2"/>
</dbReference>
<dbReference type="Gene3D" id="1.20.1640.10">
    <property type="entry name" value="Multidrug efflux transporter AcrB transmembrane domain"/>
    <property type="match status" value="2"/>
</dbReference>
<dbReference type="InterPro" id="IPR027463">
    <property type="entry name" value="AcrB_DN_DC_subdom"/>
</dbReference>
<organism evidence="2 3">
    <name type="scientific">Natronoflexus pectinivorans</name>
    <dbReference type="NCBI Taxonomy" id="682526"/>
    <lineage>
        <taxon>Bacteria</taxon>
        <taxon>Pseudomonadati</taxon>
        <taxon>Bacteroidota</taxon>
        <taxon>Bacteroidia</taxon>
        <taxon>Marinilabiliales</taxon>
        <taxon>Marinilabiliaceae</taxon>
        <taxon>Natronoflexus</taxon>
    </lineage>
</organism>
<dbReference type="RefSeq" id="WP_132434396.1">
    <property type="nucleotide sequence ID" value="NZ_SLWK01000010.1"/>
</dbReference>
<dbReference type="PANTHER" id="PTHR32063">
    <property type="match status" value="1"/>
</dbReference>
<dbReference type="SUPFAM" id="SSF82866">
    <property type="entry name" value="Multidrug efflux transporter AcrB transmembrane domain"/>
    <property type="match status" value="2"/>
</dbReference>
<feature type="transmembrane region" description="Helical" evidence="1">
    <location>
        <begin position="477"/>
        <end position="503"/>
    </location>
</feature>
<dbReference type="SUPFAM" id="SSF82693">
    <property type="entry name" value="Multidrug efflux transporter AcrB pore domain, PN1, PN2, PC1 and PC2 subdomains"/>
    <property type="match status" value="3"/>
</dbReference>
<dbReference type="GO" id="GO:0042910">
    <property type="term" value="F:xenobiotic transmembrane transporter activity"/>
    <property type="evidence" value="ECO:0007669"/>
    <property type="project" value="TreeGrafter"/>
</dbReference>
<feature type="transmembrane region" description="Helical" evidence="1">
    <location>
        <begin position="1010"/>
        <end position="1034"/>
    </location>
</feature>
<dbReference type="Proteomes" id="UP000295221">
    <property type="component" value="Unassembled WGS sequence"/>
</dbReference>
<evidence type="ECO:0000256" key="1">
    <source>
        <dbReference type="SAM" id="Phobius"/>
    </source>
</evidence>
<comment type="caution">
    <text evidence="2">The sequence shown here is derived from an EMBL/GenBank/DDBJ whole genome shotgun (WGS) entry which is preliminary data.</text>
</comment>
<protein>
    <submittedName>
        <fullName evidence="2">CzcA family heavy metal efflux pump/hydrophobe/amphiphile efflux-1 (HAE1) family protein</fullName>
    </submittedName>
</protein>
<proteinExistence type="predicted"/>
<feature type="transmembrane region" description="Helical" evidence="1">
    <location>
        <begin position="373"/>
        <end position="393"/>
    </location>
</feature>
<feature type="transmembrane region" description="Helical" evidence="1">
    <location>
        <begin position="21"/>
        <end position="40"/>
    </location>
</feature>
<dbReference type="PRINTS" id="PR00702">
    <property type="entry name" value="ACRIFLAVINRP"/>
</dbReference>
<dbReference type="EMBL" id="SLWK01000010">
    <property type="protein sequence ID" value="TCO07056.1"/>
    <property type="molecule type" value="Genomic_DNA"/>
</dbReference>
<dbReference type="SUPFAM" id="SSF82714">
    <property type="entry name" value="Multidrug efflux transporter AcrB TolC docking domain, DN and DC subdomains"/>
    <property type="match status" value="2"/>
</dbReference>
<keyword evidence="1" id="KW-0812">Transmembrane</keyword>
<dbReference type="AlphaFoldDB" id="A0A4R2GGF9"/>
<keyword evidence="1" id="KW-0472">Membrane</keyword>
<feature type="transmembrane region" description="Helical" evidence="1">
    <location>
        <begin position="980"/>
        <end position="998"/>
    </location>
</feature>
<keyword evidence="1" id="KW-1133">Transmembrane helix</keyword>
<dbReference type="OrthoDB" id="9758940at2"/>
<keyword evidence="3" id="KW-1185">Reference proteome</keyword>
<dbReference type="Gene3D" id="3.30.70.1440">
    <property type="entry name" value="Multidrug efflux transporter AcrB pore domain"/>
    <property type="match status" value="1"/>
</dbReference>
<dbReference type="InterPro" id="IPR001036">
    <property type="entry name" value="Acrflvin-R"/>
</dbReference>
<dbReference type="GO" id="GO:0005886">
    <property type="term" value="C:plasma membrane"/>
    <property type="evidence" value="ECO:0007669"/>
    <property type="project" value="TreeGrafter"/>
</dbReference>
<feature type="transmembrane region" description="Helical" evidence="1">
    <location>
        <begin position="399"/>
        <end position="424"/>
    </location>
</feature>
<feature type="transmembrane region" description="Helical" evidence="1">
    <location>
        <begin position="538"/>
        <end position="558"/>
    </location>
</feature>
<name>A0A4R2GGF9_9BACT</name>
<feature type="transmembrane region" description="Helical" evidence="1">
    <location>
        <begin position="347"/>
        <end position="366"/>
    </location>
</feature>
<feature type="transmembrane region" description="Helical" evidence="1">
    <location>
        <begin position="878"/>
        <end position="897"/>
    </location>
</feature>
<dbReference type="Gene3D" id="3.30.70.1320">
    <property type="entry name" value="Multidrug efflux transporter AcrB pore domain like"/>
    <property type="match status" value="1"/>
</dbReference>